<feature type="transmembrane region" description="Helical" evidence="6">
    <location>
        <begin position="640"/>
        <end position="658"/>
    </location>
</feature>
<dbReference type="Gene3D" id="1.20.1640.10">
    <property type="entry name" value="Multidrug efflux transporter AcrB transmembrane domain"/>
    <property type="match status" value="2"/>
</dbReference>
<dbReference type="Proteomes" id="UP000199673">
    <property type="component" value="Unassembled WGS sequence"/>
</dbReference>
<keyword evidence="9" id="KW-1185">Reference proteome</keyword>
<feature type="transmembrane region" description="Helical" evidence="6">
    <location>
        <begin position="334"/>
        <end position="356"/>
    </location>
</feature>
<comment type="subcellular location">
    <subcellularLocation>
        <location evidence="1">Cell membrane</location>
        <topology evidence="1">Multi-pass membrane protein</topology>
    </subcellularLocation>
</comment>
<evidence type="ECO:0000313" key="8">
    <source>
        <dbReference type="EMBL" id="SFT39556.1"/>
    </source>
</evidence>
<dbReference type="EMBL" id="FPBF01000001">
    <property type="protein sequence ID" value="SFT39556.1"/>
    <property type="molecule type" value="Genomic_DNA"/>
</dbReference>
<dbReference type="OrthoDB" id="9805018at2"/>
<keyword evidence="5 6" id="KW-0472">Membrane</keyword>
<feature type="transmembrane region" description="Helical" evidence="6">
    <location>
        <begin position="263"/>
        <end position="281"/>
    </location>
</feature>
<keyword evidence="3 6" id="KW-0812">Transmembrane</keyword>
<evidence type="ECO:0000259" key="7">
    <source>
        <dbReference type="PROSITE" id="PS50156"/>
    </source>
</evidence>
<evidence type="ECO:0000256" key="6">
    <source>
        <dbReference type="SAM" id="Phobius"/>
    </source>
</evidence>
<evidence type="ECO:0000313" key="9">
    <source>
        <dbReference type="Proteomes" id="UP000199673"/>
    </source>
</evidence>
<feature type="transmembrane region" description="Helical" evidence="6">
    <location>
        <begin position="386"/>
        <end position="403"/>
    </location>
</feature>
<feature type="domain" description="SSD" evidence="7">
    <location>
        <begin position="233"/>
        <end position="355"/>
    </location>
</feature>
<evidence type="ECO:0000256" key="2">
    <source>
        <dbReference type="ARBA" id="ARBA00022475"/>
    </source>
</evidence>
<dbReference type="PANTHER" id="PTHR33406:SF12">
    <property type="entry name" value="BLR2997 PROTEIN"/>
    <property type="match status" value="1"/>
</dbReference>
<dbReference type="InterPro" id="IPR050545">
    <property type="entry name" value="Mycobact_MmpL"/>
</dbReference>
<feature type="transmembrane region" description="Helical" evidence="6">
    <location>
        <begin position="204"/>
        <end position="223"/>
    </location>
</feature>
<name>A0A1I6XN05_9BACT</name>
<evidence type="ECO:0000256" key="1">
    <source>
        <dbReference type="ARBA" id="ARBA00004651"/>
    </source>
</evidence>
<feature type="transmembrane region" description="Helical" evidence="6">
    <location>
        <begin position="588"/>
        <end position="607"/>
    </location>
</feature>
<evidence type="ECO:0000256" key="4">
    <source>
        <dbReference type="ARBA" id="ARBA00022989"/>
    </source>
</evidence>
<feature type="transmembrane region" description="Helical" evidence="6">
    <location>
        <begin position="230"/>
        <end position="251"/>
    </location>
</feature>
<protein>
    <recommendedName>
        <fullName evidence="7">SSD domain-containing protein</fullName>
    </recommendedName>
</protein>
<accession>A0A1I6XN05</accession>
<dbReference type="InterPro" id="IPR000731">
    <property type="entry name" value="SSD"/>
</dbReference>
<proteinExistence type="predicted"/>
<gene>
    <name evidence="8" type="ORF">SAMN04489724_0571</name>
</gene>
<dbReference type="PROSITE" id="PS50156">
    <property type="entry name" value="SSD"/>
    <property type="match status" value="1"/>
</dbReference>
<feature type="transmembrane region" description="Helical" evidence="6">
    <location>
        <begin position="614"/>
        <end position="634"/>
    </location>
</feature>
<dbReference type="SUPFAM" id="SSF82866">
    <property type="entry name" value="Multidrug efflux transporter AcrB transmembrane domain"/>
    <property type="match status" value="2"/>
</dbReference>
<keyword evidence="2" id="KW-1003">Cell membrane</keyword>
<dbReference type="STRING" id="305507.SAMN04489724_0571"/>
<dbReference type="RefSeq" id="WP_091691182.1">
    <property type="nucleotide sequence ID" value="NZ_FPBF01000001.1"/>
</dbReference>
<keyword evidence="4 6" id="KW-1133">Transmembrane helix</keyword>
<dbReference type="PANTHER" id="PTHR33406">
    <property type="entry name" value="MEMBRANE PROTEIN MJ1562-RELATED"/>
    <property type="match status" value="1"/>
</dbReference>
<organism evidence="8 9">
    <name type="scientific">Algoriphagus locisalis</name>
    <dbReference type="NCBI Taxonomy" id="305507"/>
    <lineage>
        <taxon>Bacteria</taxon>
        <taxon>Pseudomonadati</taxon>
        <taxon>Bacteroidota</taxon>
        <taxon>Cytophagia</taxon>
        <taxon>Cytophagales</taxon>
        <taxon>Cyclobacteriaceae</taxon>
        <taxon>Algoriphagus</taxon>
    </lineage>
</organism>
<reference evidence="9" key="1">
    <citation type="submission" date="2016-10" db="EMBL/GenBank/DDBJ databases">
        <authorList>
            <person name="Varghese N."/>
            <person name="Submissions S."/>
        </authorList>
    </citation>
    <scope>NUCLEOTIDE SEQUENCE [LARGE SCALE GENOMIC DNA]</scope>
    <source>
        <strain evidence="9">DSM 23445</strain>
    </source>
</reference>
<sequence length="751" mass="84474">MFQKSTAYTFLALAVLLSLLLLIFRPTPQFNYDFETFFPQNDKDLDFYESFKSQFENDNDYLLIALSNPDGELLESRFLAKSYAIQSKIQELEKVDTVISILSLKQPVIGIFGLTNRAVLDWSDENSLAKTNANLEQYRPQLVSKDGNSLLLWIKNEQNISKEDGNILYGAIKDLFAEFALEPRATAGKIQMQGDFIKLMQHEFGMFFGFSILLILILLVLIFRSWWGVVIPLVVLIIGVAWAFGLLLYLGKPMDVMSVMQPTIFMIVGLSALIHFFTHLIKKLKAGVKKEEAISAVYSELLMPVWLTVLTTSLGFISLYFTTIPALQDFGWTTGLGVLVIFLAVIFISPGLLFLIPITNDFSGDQVEKPGLLHSSFSWQLKHRKWILLKFLGITILCIFLGSKVEINGYLLDNLPVDHPIQKDFEYFDEQFGGSNPLEVFLEVGSGANSLLDLEVLQEMEKIDAKIHELFGEGKTISPLTLIKSINQAQNQGDPKAFALPSAGQRQRMNRWLDKALESSQLKVLAQDRKSGRISARAPDLGSLKMTELRTELTDFVEKEIDPDLLTVRWTGTAYLIDKGHKSVTTQMAKGLGVAFLLVGVIVGFLFRSWRISFLLLIPNLIPLLWMLGLMYLLGIEFKLTIAILFTVAFGIAVDDSIHFMSRLKHELNQGKNLIYALKRTYLEAGKAILLTTVVLTAGFGLLIFSQFGVTHFTGLLISASMIFALMADMLLLPLLLLPLKKIWEQKFNNS</sequence>
<dbReference type="Pfam" id="PF03176">
    <property type="entry name" value="MMPL"/>
    <property type="match status" value="2"/>
</dbReference>
<evidence type="ECO:0000256" key="3">
    <source>
        <dbReference type="ARBA" id="ARBA00022692"/>
    </source>
</evidence>
<dbReference type="InterPro" id="IPR004869">
    <property type="entry name" value="MMPL_dom"/>
</dbReference>
<evidence type="ECO:0000256" key="5">
    <source>
        <dbReference type="ARBA" id="ARBA00023136"/>
    </source>
</evidence>
<dbReference type="GO" id="GO:0005886">
    <property type="term" value="C:plasma membrane"/>
    <property type="evidence" value="ECO:0007669"/>
    <property type="project" value="UniProtKB-SubCell"/>
</dbReference>
<feature type="transmembrane region" description="Helical" evidence="6">
    <location>
        <begin position="301"/>
        <end position="322"/>
    </location>
</feature>
<feature type="transmembrane region" description="Helical" evidence="6">
    <location>
        <begin position="688"/>
        <end position="710"/>
    </location>
</feature>
<dbReference type="AlphaFoldDB" id="A0A1I6XN05"/>
<feature type="transmembrane region" description="Helical" evidence="6">
    <location>
        <begin position="716"/>
        <end position="738"/>
    </location>
</feature>